<evidence type="ECO:0000259" key="4">
    <source>
        <dbReference type="SMART" id="SM00922"/>
    </source>
</evidence>
<dbReference type="AlphaFoldDB" id="A0A160VEA0"/>
<dbReference type="GO" id="GO:0016836">
    <property type="term" value="F:hydro-lyase activity"/>
    <property type="evidence" value="ECO:0007669"/>
    <property type="project" value="TreeGrafter"/>
</dbReference>
<dbReference type="EMBL" id="FAXA01000477">
    <property type="protein sequence ID" value="CUV05960.1"/>
    <property type="molecule type" value="Genomic_DNA"/>
</dbReference>
<evidence type="ECO:0000256" key="2">
    <source>
        <dbReference type="ARBA" id="ARBA00022723"/>
    </source>
</evidence>
<dbReference type="CDD" id="cd03316">
    <property type="entry name" value="MR_like"/>
    <property type="match status" value="1"/>
</dbReference>
<keyword evidence="2" id="KW-0479">Metal-binding</keyword>
<proteinExistence type="predicted"/>
<dbReference type="Gene3D" id="3.30.390.10">
    <property type="entry name" value="Enolase-like, N-terminal domain"/>
    <property type="match status" value="1"/>
</dbReference>
<accession>A0A160VEA0</accession>
<comment type="cofactor">
    <cofactor evidence="1">
        <name>Mg(2+)</name>
        <dbReference type="ChEBI" id="CHEBI:18420"/>
    </cofactor>
</comment>
<name>A0A160VEA0_9ZZZZ</name>
<evidence type="ECO:0000256" key="3">
    <source>
        <dbReference type="ARBA" id="ARBA00022842"/>
    </source>
</evidence>
<feature type="domain" description="Mandelate racemase/muconate lactonizing enzyme C-terminal" evidence="4">
    <location>
        <begin position="148"/>
        <end position="248"/>
    </location>
</feature>
<dbReference type="SUPFAM" id="SSF54826">
    <property type="entry name" value="Enolase N-terminal domain-like"/>
    <property type="match status" value="1"/>
</dbReference>
<dbReference type="InterPro" id="IPR029017">
    <property type="entry name" value="Enolase-like_N"/>
</dbReference>
<dbReference type="SMART" id="SM00922">
    <property type="entry name" value="MR_MLE"/>
    <property type="match status" value="1"/>
</dbReference>
<dbReference type="GO" id="GO:0016052">
    <property type="term" value="P:carbohydrate catabolic process"/>
    <property type="evidence" value="ECO:0007669"/>
    <property type="project" value="TreeGrafter"/>
</dbReference>
<dbReference type="Pfam" id="PF13378">
    <property type="entry name" value="MR_MLE_C"/>
    <property type="match status" value="1"/>
</dbReference>
<reference evidence="5" key="1">
    <citation type="submission" date="2015-10" db="EMBL/GenBank/DDBJ databases">
        <authorList>
            <person name="Gilbert D.G."/>
        </authorList>
    </citation>
    <scope>NUCLEOTIDE SEQUENCE</scope>
</reference>
<dbReference type="InterPro" id="IPR036849">
    <property type="entry name" value="Enolase-like_C_sf"/>
</dbReference>
<dbReference type="SFLD" id="SFLDS00001">
    <property type="entry name" value="Enolase"/>
    <property type="match status" value="1"/>
</dbReference>
<evidence type="ECO:0000256" key="1">
    <source>
        <dbReference type="ARBA" id="ARBA00001946"/>
    </source>
</evidence>
<gene>
    <name evidence="5" type="ORF">MGWOODY_Clf73</name>
</gene>
<dbReference type="InterPro" id="IPR013341">
    <property type="entry name" value="Mandelate_racemase_N_dom"/>
</dbReference>
<sequence>MKITDVTSEVFEWERPGIWNGGHFYGPGRLHKVTVHTDEGITGYGWNGGTAAERPLNLFPGYVDYFRPLVIGRDPFETRSLSDNLGEKLIKILGIGGINTQVLAAINIACWDIKGKALGQSIHRMLGGAQERIRTYIAGGYYARGKGLEELQEEVRFNVEEMHASAVKIKIGDPNVGVAGDMRRVEAARNAIGDGTTLMVDANCALNLETSLEFSRQLPEYDVYWFEEPLPIHDYEGHQQLAEASGVKIATGENGYHLAHFKTLLDHKGASILNVDVGIVPGYDVAMDIAGLAAERGVSIAPHGCQELQLPLAASIPHGEFLEIYPVAVDPLRAEMFQPLLKPDDDGFVTVPDRPGIGYELNMDLLNRYRVG</sequence>
<dbReference type="Gene3D" id="3.20.20.120">
    <property type="entry name" value="Enolase-like C-terminal domain"/>
    <property type="match status" value="1"/>
</dbReference>
<keyword evidence="3" id="KW-0460">Magnesium</keyword>
<dbReference type="PANTHER" id="PTHR13794:SF58">
    <property type="entry name" value="MITOCHONDRIAL ENOLASE SUPERFAMILY MEMBER 1"/>
    <property type="match status" value="1"/>
</dbReference>
<dbReference type="InterPro" id="IPR013342">
    <property type="entry name" value="Mandelate_racemase_C"/>
</dbReference>
<dbReference type="SFLD" id="SFLDG00179">
    <property type="entry name" value="mandelate_racemase"/>
    <property type="match status" value="1"/>
</dbReference>
<dbReference type="GO" id="GO:0000287">
    <property type="term" value="F:magnesium ion binding"/>
    <property type="evidence" value="ECO:0007669"/>
    <property type="project" value="TreeGrafter"/>
</dbReference>
<protein>
    <submittedName>
        <fullName evidence="5">Mandelate racemase/muconate lactonizing enzyme</fullName>
    </submittedName>
</protein>
<dbReference type="PANTHER" id="PTHR13794">
    <property type="entry name" value="ENOLASE SUPERFAMILY, MANDELATE RACEMASE"/>
    <property type="match status" value="1"/>
</dbReference>
<dbReference type="Pfam" id="PF02746">
    <property type="entry name" value="MR_MLE_N"/>
    <property type="match status" value="1"/>
</dbReference>
<evidence type="ECO:0000313" key="5">
    <source>
        <dbReference type="EMBL" id="CUV05960.1"/>
    </source>
</evidence>
<dbReference type="InterPro" id="IPR046945">
    <property type="entry name" value="RHMD-like"/>
</dbReference>
<dbReference type="InterPro" id="IPR029065">
    <property type="entry name" value="Enolase_C-like"/>
</dbReference>
<organism evidence="5">
    <name type="scientific">hydrothermal vent metagenome</name>
    <dbReference type="NCBI Taxonomy" id="652676"/>
    <lineage>
        <taxon>unclassified sequences</taxon>
        <taxon>metagenomes</taxon>
        <taxon>ecological metagenomes</taxon>
    </lineage>
</organism>
<dbReference type="SUPFAM" id="SSF51604">
    <property type="entry name" value="Enolase C-terminal domain-like"/>
    <property type="match status" value="1"/>
</dbReference>